<feature type="region of interest" description="Disordered" evidence="6">
    <location>
        <begin position="88"/>
        <end position="265"/>
    </location>
</feature>
<dbReference type="PANTHER" id="PTHR43047:SF72">
    <property type="entry name" value="OSMOSENSING HISTIDINE PROTEIN KINASE SLN1"/>
    <property type="match status" value="1"/>
</dbReference>
<proteinExistence type="predicted"/>
<keyword evidence="9" id="KW-0067">ATP-binding</keyword>
<dbReference type="NCBIfam" id="TIGR00229">
    <property type="entry name" value="sensory_box"/>
    <property type="match status" value="1"/>
</dbReference>
<sequence length="860" mass="89217">MRSVSAALARVLPPEALPVGRRWGDMGDHIDAAAALDAHVMSARAWSGLVAVWRLGDSGVSAPVEFGAAPVRDAQGRPDGQRGYGLIRLDEAAEPAARTPTARTARAGETPDNAGDVPRQATSRGAAPAPPEAPAPLQAGASAHDHARRAPAHEPGAVSPPAAGETVASPAAADDVPAGRPLPPPDAARGPATAPRRPPRLSAGDRQTLRDIARALGAKVEPEPGGDPQTAGEGPPPARHATARTGRSRAHAPRPSAHVAAHAATHARSLRDLAAEIAAEAHGPRHDGQGAPHPDAGHPDAARSDAALPDGPEGERAPGAARPAPSAPGRAGEAQAARAIPAPAAAAPVVNQGASAAPAPAPDLAAVRAGAAVAAVRQMMQSAPVAMLVSRGDAVLHANQDFVALSRYSGFAELARAGVSGLFPEAVPARGFHGRAALLGARGVRTPVILVCLSAPWDGGEALLTFATRDPSAEAEARARHLESEAASLSAREAELRAILDTATDGVLLLDAQGRILSVNRSAEALFGYEQNELVGEPVTRLLDGASHQTAMDYLALMRAGGPASLLNDGREIVGRVRQGGECHLFMTLGRTPSASGERFCAVLRDVTAWKKTEHDLIESRERAEAANAQKSDFLARMSHEVRTPLGAMIGFAELMLEERLGPIANPRYREYIRDIHESGQYVISLVNDLLDLARIEAGRMELNFASIDLNAVLSSCVALMQPQAAKARVVLRSSLDPALPPVVADERSMRQIALNIIGNALKFTDAGGQVIVSSLRNEAAEVVIRVRDTGIGMTEEEAQEALKPFRRLAPGRKAPGTGLGLPLTAALTEANRGRLRIASKPGEGTLVEVTLPAARVLAG</sequence>
<gene>
    <name evidence="9" type="ORF">ACFOEX_09995</name>
</gene>
<feature type="compositionally biased region" description="Low complexity" evidence="6">
    <location>
        <begin position="167"/>
        <end position="178"/>
    </location>
</feature>
<dbReference type="InterPro" id="IPR036890">
    <property type="entry name" value="HATPase_C_sf"/>
</dbReference>
<dbReference type="InterPro" id="IPR036097">
    <property type="entry name" value="HisK_dim/P_sf"/>
</dbReference>
<dbReference type="PROSITE" id="PS50109">
    <property type="entry name" value="HIS_KIN"/>
    <property type="match status" value="1"/>
</dbReference>
<dbReference type="CDD" id="cd00082">
    <property type="entry name" value="HisKA"/>
    <property type="match status" value="1"/>
</dbReference>
<dbReference type="InterPro" id="IPR035965">
    <property type="entry name" value="PAS-like_dom_sf"/>
</dbReference>
<evidence type="ECO:0000256" key="2">
    <source>
        <dbReference type="ARBA" id="ARBA00012438"/>
    </source>
</evidence>
<feature type="domain" description="Histidine kinase" evidence="7">
    <location>
        <begin position="637"/>
        <end position="856"/>
    </location>
</feature>
<evidence type="ECO:0000256" key="5">
    <source>
        <dbReference type="ARBA" id="ARBA00022777"/>
    </source>
</evidence>
<dbReference type="InterPro" id="IPR000014">
    <property type="entry name" value="PAS"/>
</dbReference>
<dbReference type="Pfam" id="PF02518">
    <property type="entry name" value="HATPase_c"/>
    <property type="match status" value="1"/>
</dbReference>
<feature type="region of interest" description="Disordered" evidence="6">
    <location>
        <begin position="282"/>
        <end position="339"/>
    </location>
</feature>
<evidence type="ECO:0000256" key="3">
    <source>
        <dbReference type="ARBA" id="ARBA00022553"/>
    </source>
</evidence>
<feature type="compositionally biased region" description="Low complexity" evidence="6">
    <location>
        <begin position="317"/>
        <end position="339"/>
    </location>
</feature>
<evidence type="ECO:0000259" key="8">
    <source>
        <dbReference type="PROSITE" id="PS50112"/>
    </source>
</evidence>
<dbReference type="EC" id="2.7.13.3" evidence="2"/>
<evidence type="ECO:0000313" key="9">
    <source>
        <dbReference type="EMBL" id="MFC3266683.1"/>
    </source>
</evidence>
<evidence type="ECO:0000256" key="6">
    <source>
        <dbReference type="SAM" id="MobiDB-lite"/>
    </source>
</evidence>
<dbReference type="EMBL" id="JBHRUV010000048">
    <property type="protein sequence ID" value="MFC3266683.1"/>
    <property type="molecule type" value="Genomic_DNA"/>
</dbReference>
<dbReference type="PANTHER" id="PTHR43047">
    <property type="entry name" value="TWO-COMPONENT HISTIDINE PROTEIN KINASE"/>
    <property type="match status" value="1"/>
</dbReference>
<evidence type="ECO:0000256" key="4">
    <source>
        <dbReference type="ARBA" id="ARBA00022679"/>
    </source>
</evidence>
<accession>A0ABV7LG67</accession>
<feature type="domain" description="PAS" evidence="8">
    <location>
        <begin position="492"/>
        <end position="537"/>
    </location>
</feature>
<name>A0ABV7LG67_9HYPH</name>
<feature type="compositionally biased region" description="Low complexity" evidence="6">
    <location>
        <begin position="253"/>
        <end position="265"/>
    </location>
</feature>
<evidence type="ECO:0000259" key="7">
    <source>
        <dbReference type="PROSITE" id="PS50109"/>
    </source>
</evidence>
<dbReference type="CDD" id="cd00130">
    <property type="entry name" value="PAS"/>
    <property type="match status" value="1"/>
</dbReference>
<protein>
    <recommendedName>
        <fullName evidence="2">histidine kinase</fullName>
        <ecNumber evidence="2">2.7.13.3</ecNumber>
    </recommendedName>
</protein>
<feature type="compositionally biased region" description="Low complexity" evidence="6">
    <location>
        <begin position="94"/>
        <end position="111"/>
    </location>
</feature>
<dbReference type="SMART" id="SM00388">
    <property type="entry name" value="HisKA"/>
    <property type="match status" value="1"/>
</dbReference>
<dbReference type="Gene3D" id="3.30.565.10">
    <property type="entry name" value="Histidine kinase-like ATPase, C-terminal domain"/>
    <property type="match status" value="1"/>
</dbReference>
<dbReference type="Pfam" id="PF00989">
    <property type="entry name" value="PAS"/>
    <property type="match status" value="1"/>
</dbReference>
<dbReference type="SMART" id="SM00091">
    <property type="entry name" value="PAS"/>
    <property type="match status" value="1"/>
</dbReference>
<dbReference type="GO" id="GO:0005524">
    <property type="term" value="F:ATP binding"/>
    <property type="evidence" value="ECO:0007669"/>
    <property type="project" value="UniProtKB-KW"/>
</dbReference>
<keyword evidence="5" id="KW-0418">Kinase</keyword>
<keyword evidence="10" id="KW-1185">Reference proteome</keyword>
<dbReference type="PRINTS" id="PR00344">
    <property type="entry name" value="BCTRLSENSOR"/>
</dbReference>
<dbReference type="InterPro" id="IPR005467">
    <property type="entry name" value="His_kinase_dom"/>
</dbReference>
<keyword evidence="9" id="KW-0547">Nucleotide-binding</keyword>
<dbReference type="SMART" id="SM00387">
    <property type="entry name" value="HATPase_c"/>
    <property type="match status" value="1"/>
</dbReference>
<dbReference type="PROSITE" id="PS50112">
    <property type="entry name" value="PAS"/>
    <property type="match status" value="1"/>
</dbReference>
<evidence type="ECO:0000313" key="10">
    <source>
        <dbReference type="Proteomes" id="UP001595536"/>
    </source>
</evidence>
<dbReference type="SUPFAM" id="SSF55874">
    <property type="entry name" value="ATPase domain of HSP90 chaperone/DNA topoisomerase II/histidine kinase"/>
    <property type="match status" value="1"/>
</dbReference>
<dbReference type="InterPro" id="IPR003661">
    <property type="entry name" value="HisK_dim/P_dom"/>
</dbReference>
<dbReference type="InterPro" id="IPR004358">
    <property type="entry name" value="Sig_transdc_His_kin-like_C"/>
</dbReference>
<reference evidence="10" key="1">
    <citation type="journal article" date="2019" name="Int. J. Syst. Evol. Microbiol.">
        <title>The Global Catalogue of Microorganisms (GCM) 10K type strain sequencing project: providing services to taxonomists for standard genome sequencing and annotation.</title>
        <authorList>
            <consortium name="The Broad Institute Genomics Platform"/>
            <consortium name="The Broad Institute Genome Sequencing Center for Infectious Disease"/>
            <person name="Wu L."/>
            <person name="Ma J."/>
        </authorList>
    </citation>
    <scope>NUCLEOTIDE SEQUENCE [LARGE SCALE GENOMIC DNA]</scope>
    <source>
        <strain evidence="10">CCM 7941</strain>
    </source>
</reference>
<keyword evidence="3" id="KW-0597">Phosphoprotein</keyword>
<dbReference type="InterPro" id="IPR003594">
    <property type="entry name" value="HATPase_dom"/>
</dbReference>
<organism evidence="9 10">
    <name type="scientific">Camelimonas abortus</name>
    <dbReference type="NCBI Taxonomy" id="1017184"/>
    <lineage>
        <taxon>Bacteria</taxon>
        <taxon>Pseudomonadati</taxon>
        <taxon>Pseudomonadota</taxon>
        <taxon>Alphaproteobacteria</taxon>
        <taxon>Hyphomicrobiales</taxon>
        <taxon>Chelatococcaceae</taxon>
        <taxon>Camelimonas</taxon>
    </lineage>
</organism>
<keyword evidence="4" id="KW-0808">Transferase</keyword>
<dbReference type="Proteomes" id="UP001595536">
    <property type="component" value="Unassembled WGS sequence"/>
</dbReference>
<dbReference type="RefSeq" id="WP_376868880.1">
    <property type="nucleotide sequence ID" value="NZ_JBHRUV010000048.1"/>
</dbReference>
<dbReference type="SUPFAM" id="SSF47384">
    <property type="entry name" value="Homodimeric domain of signal transducing histidine kinase"/>
    <property type="match status" value="1"/>
</dbReference>
<dbReference type="Pfam" id="PF00512">
    <property type="entry name" value="HisKA"/>
    <property type="match status" value="1"/>
</dbReference>
<comment type="catalytic activity">
    <reaction evidence="1">
        <text>ATP + protein L-histidine = ADP + protein N-phospho-L-histidine.</text>
        <dbReference type="EC" id="2.7.13.3"/>
    </reaction>
</comment>
<dbReference type="Gene3D" id="1.10.287.130">
    <property type="match status" value="1"/>
</dbReference>
<comment type="caution">
    <text evidence="9">The sequence shown here is derived from an EMBL/GenBank/DDBJ whole genome shotgun (WGS) entry which is preliminary data.</text>
</comment>
<dbReference type="SUPFAM" id="SSF55785">
    <property type="entry name" value="PYP-like sensor domain (PAS domain)"/>
    <property type="match status" value="1"/>
</dbReference>
<dbReference type="Gene3D" id="3.30.450.20">
    <property type="entry name" value="PAS domain"/>
    <property type="match status" value="1"/>
</dbReference>
<dbReference type="InterPro" id="IPR013767">
    <property type="entry name" value="PAS_fold"/>
</dbReference>
<evidence type="ECO:0000256" key="1">
    <source>
        <dbReference type="ARBA" id="ARBA00000085"/>
    </source>
</evidence>